<evidence type="ECO:0000256" key="8">
    <source>
        <dbReference type="ARBA" id="ARBA00022989"/>
    </source>
</evidence>
<dbReference type="GO" id="GO:0009252">
    <property type="term" value="P:peptidoglycan biosynthetic process"/>
    <property type="evidence" value="ECO:0007669"/>
    <property type="project" value="UniProtKB-KW"/>
</dbReference>
<feature type="transmembrane region" description="Helical" evidence="19">
    <location>
        <begin position="113"/>
        <end position="132"/>
    </location>
</feature>
<feature type="transmembrane region" description="Helical" evidence="19">
    <location>
        <begin position="377"/>
        <end position="398"/>
    </location>
</feature>
<evidence type="ECO:0000256" key="12">
    <source>
        <dbReference type="ARBA" id="ARBA00038053"/>
    </source>
</evidence>
<feature type="transmembrane region" description="Helical" evidence="19">
    <location>
        <begin position="152"/>
        <end position="168"/>
    </location>
</feature>
<evidence type="ECO:0000256" key="5">
    <source>
        <dbReference type="ARBA" id="ARBA00022692"/>
    </source>
</evidence>
<keyword evidence="9 19" id="KW-0472">Membrane</keyword>
<evidence type="ECO:0000313" key="21">
    <source>
        <dbReference type="Proteomes" id="UP000516404"/>
    </source>
</evidence>
<keyword evidence="7" id="KW-0573">Peptidoglycan synthesis</keyword>
<dbReference type="PANTHER" id="PTHR30474">
    <property type="entry name" value="CELL CYCLE PROTEIN"/>
    <property type="match status" value="1"/>
</dbReference>
<proteinExistence type="inferred from homology"/>
<dbReference type="EMBL" id="CP061539">
    <property type="protein sequence ID" value="QNV37106.1"/>
    <property type="molecule type" value="Genomic_DNA"/>
</dbReference>
<evidence type="ECO:0000256" key="4">
    <source>
        <dbReference type="ARBA" id="ARBA00022679"/>
    </source>
</evidence>
<feature type="compositionally biased region" description="Low complexity" evidence="18">
    <location>
        <begin position="576"/>
        <end position="587"/>
    </location>
</feature>
<keyword evidence="6" id="KW-0133">Cell shape</keyword>
<dbReference type="GeneID" id="96624089"/>
<keyword evidence="8 19" id="KW-1133">Transmembrane helix</keyword>
<evidence type="ECO:0000256" key="15">
    <source>
        <dbReference type="ARBA" id="ARBA00044770"/>
    </source>
</evidence>
<keyword evidence="21" id="KW-1185">Reference proteome</keyword>
<dbReference type="InterPro" id="IPR001182">
    <property type="entry name" value="FtsW/RodA"/>
</dbReference>
<evidence type="ECO:0000256" key="3">
    <source>
        <dbReference type="ARBA" id="ARBA00022676"/>
    </source>
</evidence>
<feature type="compositionally biased region" description="Low complexity" evidence="18">
    <location>
        <begin position="531"/>
        <end position="543"/>
    </location>
</feature>
<dbReference type="GO" id="GO:0051301">
    <property type="term" value="P:cell division"/>
    <property type="evidence" value="ECO:0007669"/>
    <property type="project" value="InterPro"/>
</dbReference>
<feature type="transmembrane region" description="Helical" evidence="19">
    <location>
        <begin position="88"/>
        <end position="106"/>
    </location>
</feature>
<dbReference type="InterPro" id="IPR018365">
    <property type="entry name" value="Cell_cycle_FtsW-rel_CS"/>
</dbReference>
<evidence type="ECO:0000256" key="9">
    <source>
        <dbReference type="ARBA" id="ARBA00023136"/>
    </source>
</evidence>
<feature type="transmembrane region" description="Helical" evidence="19">
    <location>
        <begin position="349"/>
        <end position="371"/>
    </location>
</feature>
<dbReference type="EC" id="2.4.99.28" evidence="15"/>
<comment type="subcellular location">
    <subcellularLocation>
        <location evidence="1">Membrane</location>
        <topology evidence="1">Multi-pass membrane protein</topology>
    </subcellularLocation>
</comment>
<comment type="pathway">
    <text evidence="2">Cell wall biogenesis; peptidoglycan biosynthesis.</text>
</comment>
<feature type="compositionally biased region" description="Basic residues" evidence="18">
    <location>
        <begin position="597"/>
        <end position="606"/>
    </location>
</feature>
<evidence type="ECO:0000256" key="11">
    <source>
        <dbReference type="ARBA" id="ARBA00033270"/>
    </source>
</evidence>
<evidence type="ECO:0000256" key="13">
    <source>
        <dbReference type="ARBA" id="ARBA00041185"/>
    </source>
</evidence>
<keyword evidence="3" id="KW-0328">Glycosyltransferase</keyword>
<feature type="region of interest" description="Disordered" evidence="18">
    <location>
        <begin position="464"/>
        <end position="606"/>
    </location>
</feature>
<evidence type="ECO:0000256" key="16">
    <source>
        <dbReference type="ARBA" id="ARBA00049902"/>
    </source>
</evidence>
<evidence type="ECO:0000256" key="6">
    <source>
        <dbReference type="ARBA" id="ARBA00022960"/>
    </source>
</evidence>
<dbReference type="GO" id="GO:0032153">
    <property type="term" value="C:cell division site"/>
    <property type="evidence" value="ECO:0007669"/>
    <property type="project" value="TreeGrafter"/>
</dbReference>
<feature type="transmembrane region" description="Helical" evidence="19">
    <location>
        <begin position="180"/>
        <end position="198"/>
    </location>
</feature>
<evidence type="ECO:0000256" key="18">
    <source>
        <dbReference type="SAM" id="MobiDB-lite"/>
    </source>
</evidence>
<evidence type="ECO:0000256" key="19">
    <source>
        <dbReference type="SAM" id="Phobius"/>
    </source>
</evidence>
<evidence type="ECO:0000256" key="14">
    <source>
        <dbReference type="ARBA" id="ARBA00041418"/>
    </source>
</evidence>
<keyword evidence="5 19" id="KW-0812">Transmembrane</keyword>
<feature type="transmembrane region" description="Helical" evidence="19">
    <location>
        <begin position="228"/>
        <end position="245"/>
    </location>
</feature>
<dbReference type="PANTHER" id="PTHR30474:SF2">
    <property type="entry name" value="PEPTIDOGLYCAN GLYCOSYLTRANSFERASE FTSW-RELATED"/>
    <property type="match status" value="1"/>
</dbReference>
<dbReference type="GO" id="GO:0005886">
    <property type="term" value="C:plasma membrane"/>
    <property type="evidence" value="ECO:0007669"/>
    <property type="project" value="TreeGrafter"/>
</dbReference>
<dbReference type="AlphaFoldDB" id="A0A7H2BBR0"/>
<dbReference type="PROSITE" id="PS00428">
    <property type="entry name" value="FTSW_RODA_SPOVE"/>
    <property type="match status" value="1"/>
</dbReference>
<comment type="function">
    <text evidence="17">Peptidoglycan polymerase that is essential for cell division.</text>
</comment>
<evidence type="ECO:0000256" key="10">
    <source>
        <dbReference type="ARBA" id="ARBA00032370"/>
    </source>
</evidence>
<comment type="similarity">
    <text evidence="12">Belongs to the SEDS family. FtsW subfamily.</text>
</comment>
<evidence type="ECO:0000256" key="1">
    <source>
        <dbReference type="ARBA" id="ARBA00004141"/>
    </source>
</evidence>
<protein>
    <recommendedName>
        <fullName evidence="13">Probable peptidoglycan glycosyltransferase FtsW</fullName>
        <ecNumber evidence="15">2.4.99.28</ecNumber>
    </recommendedName>
    <alternativeName>
        <fullName evidence="14">Cell division protein FtsW</fullName>
    </alternativeName>
    <alternativeName>
        <fullName evidence="11">Cell wall polymerase</fullName>
    </alternativeName>
    <alternativeName>
        <fullName evidence="10">Peptidoglycan polymerase</fullName>
    </alternativeName>
</protein>
<evidence type="ECO:0000313" key="20">
    <source>
        <dbReference type="EMBL" id="QNV37106.1"/>
    </source>
</evidence>
<evidence type="ECO:0000256" key="2">
    <source>
        <dbReference type="ARBA" id="ARBA00004752"/>
    </source>
</evidence>
<dbReference type="Proteomes" id="UP000516404">
    <property type="component" value="Chromosome"/>
</dbReference>
<accession>A0A7H2BBR0</accession>
<feature type="transmembrane region" description="Helical" evidence="19">
    <location>
        <begin position="302"/>
        <end position="328"/>
    </location>
</feature>
<sequence length="606" mass="65324">MSAPAASRSDSSRMPLPRRKVSSLRRTYDRAYNRFSMMSIKDVPLLLWLLALLLTGFGCMMVLSASFVESIAQGLEPYAQAFSQLRSAALGVIIMLVASLTPVTWYRNKVVPHLLLALALVMQLAVIVAGVTINGNRNWIRLGGQSLQPSEISKLLLILWLAYVLNLRGDLSKSKLGDSIFKIVVPSAVGFGALVFMILLGHDLGTVIVYSIIYVGMLWMLGVPKKLMLGAIAAVGFVGLIFVLTSPNRLDRIFAVFGNCTGFVCDQSNAGMAALATGGIWGVGLGQSRQKYSYLPEAHNDYIFAIIGEELGLVGTIMTLVLYVGLIYCAVRILLRSSDRYIRLATSGILLWLSAQMLINVAMVTGMGPVIGVPLPFVSYGGTSLMASMAAAGCLVAFARQTPLTSLAGEPRLDDPARLANPLERKDAERRAKLLPVIREEEKARAHEAPIDWSPVLARLGLQTATSSPQRRRPAPAQSGQGRGAHPPSPVRTERKRQQQTQRNASAKARRTDSSKVSASPAAKRPVSADSASSRGTTSSRGAEVAVTRRPKNASTERRATPSQTGKKVSSPAKTQPQQPVKKSSPQAAPLPPGLKPIRKARKTDR</sequence>
<dbReference type="GO" id="GO:0015648">
    <property type="term" value="F:lipid-linked peptidoglycan transporter activity"/>
    <property type="evidence" value="ECO:0007669"/>
    <property type="project" value="TreeGrafter"/>
</dbReference>
<dbReference type="KEGG" id="rter:IDM49_07540"/>
<gene>
    <name evidence="20" type="ORF">IDM49_07540</name>
</gene>
<feature type="transmembrane region" description="Helical" evidence="19">
    <location>
        <begin position="204"/>
        <end position="221"/>
    </location>
</feature>
<dbReference type="Pfam" id="PF01098">
    <property type="entry name" value="FTSW_RODA_SPOVE"/>
    <property type="match status" value="1"/>
</dbReference>
<feature type="compositionally biased region" description="Polar residues" evidence="18">
    <location>
        <begin position="561"/>
        <end position="575"/>
    </location>
</feature>
<dbReference type="RefSeq" id="WP_190724060.1">
    <property type="nucleotide sequence ID" value="NZ_CP061539.1"/>
</dbReference>
<dbReference type="GO" id="GO:0008360">
    <property type="term" value="P:regulation of cell shape"/>
    <property type="evidence" value="ECO:0007669"/>
    <property type="project" value="UniProtKB-KW"/>
</dbReference>
<dbReference type="GO" id="GO:0008955">
    <property type="term" value="F:peptidoglycan glycosyltransferase activity"/>
    <property type="evidence" value="ECO:0007669"/>
    <property type="project" value="UniProtKB-EC"/>
</dbReference>
<keyword evidence="4" id="KW-0808">Transferase</keyword>
<reference evidence="20 21" key="1">
    <citation type="submission" date="2020-09" db="EMBL/GenBank/DDBJ databases">
        <title>Investigation of environmental microbes.</title>
        <authorList>
            <person name="Ou Y."/>
            <person name="Kang Q."/>
        </authorList>
    </citation>
    <scope>NUCLEOTIDE SEQUENCE [LARGE SCALE GENOMIC DNA]</scope>
    <source>
        <strain evidence="20 21">KJZ-14</strain>
    </source>
</reference>
<comment type="catalytic activity">
    <reaction evidence="16">
        <text>[GlcNAc-(1-&gt;4)-Mur2Ac(oyl-L-Ala-gamma-D-Glu-L-Lys-D-Ala-D-Ala)](n)-di-trans,octa-cis-undecaprenyl diphosphate + beta-D-GlcNAc-(1-&gt;4)-Mur2Ac(oyl-L-Ala-gamma-D-Glu-L-Lys-D-Ala-D-Ala)-di-trans,octa-cis-undecaprenyl diphosphate = [GlcNAc-(1-&gt;4)-Mur2Ac(oyl-L-Ala-gamma-D-Glu-L-Lys-D-Ala-D-Ala)](n+1)-di-trans,octa-cis-undecaprenyl diphosphate + di-trans,octa-cis-undecaprenyl diphosphate + H(+)</text>
        <dbReference type="Rhea" id="RHEA:23708"/>
        <dbReference type="Rhea" id="RHEA-COMP:9602"/>
        <dbReference type="Rhea" id="RHEA-COMP:9603"/>
        <dbReference type="ChEBI" id="CHEBI:15378"/>
        <dbReference type="ChEBI" id="CHEBI:58405"/>
        <dbReference type="ChEBI" id="CHEBI:60033"/>
        <dbReference type="ChEBI" id="CHEBI:78435"/>
        <dbReference type="EC" id="2.4.99.28"/>
    </reaction>
</comment>
<name>A0A7H2BBR0_9MICC</name>
<organism evidence="20 21">
    <name type="scientific">Rothia terrae</name>
    <dbReference type="NCBI Taxonomy" id="396015"/>
    <lineage>
        <taxon>Bacteria</taxon>
        <taxon>Bacillati</taxon>
        <taxon>Actinomycetota</taxon>
        <taxon>Actinomycetes</taxon>
        <taxon>Micrococcales</taxon>
        <taxon>Micrococcaceae</taxon>
        <taxon>Rothia</taxon>
    </lineage>
</organism>
<evidence type="ECO:0000256" key="17">
    <source>
        <dbReference type="ARBA" id="ARBA00049966"/>
    </source>
</evidence>
<evidence type="ECO:0000256" key="7">
    <source>
        <dbReference type="ARBA" id="ARBA00022984"/>
    </source>
</evidence>